<dbReference type="GO" id="GO:0030234">
    <property type="term" value="F:enzyme regulator activity"/>
    <property type="evidence" value="ECO:0007669"/>
    <property type="project" value="InterPro"/>
</dbReference>
<proteinExistence type="inferred from homology"/>
<dbReference type="PANTHER" id="PTHR30115">
    <property type="entry name" value="NITROGEN REGULATORY PROTEIN P-II"/>
    <property type="match status" value="1"/>
</dbReference>
<dbReference type="InterPro" id="IPR017918">
    <property type="entry name" value="N-reg_PII_CS"/>
</dbReference>
<dbReference type="Pfam" id="PF00543">
    <property type="entry name" value="P-II"/>
    <property type="match status" value="1"/>
</dbReference>
<reference evidence="2" key="1">
    <citation type="journal article" date="2020" name="bioRxiv">
        <title>A rank-normalized archaeal taxonomy based on genome phylogeny resolves widespread incomplete and uneven classifications.</title>
        <authorList>
            <person name="Rinke C."/>
            <person name="Chuvochina M."/>
            <person name="Mussig A.J."/>
            <person name="Chaumeil P.-A."/>
            <person name="Waite D.W."/>
            <person name="Whitman W.B."/>
            <person name="Parks D.H."/>
            <person name="Hugenholtz P."/>
        </authorList>
    </citation>
    <scope>NUCLEOTIDE SEQUENCE</scope>
    <source>
        <strain evidence="2">UBA12518</strain>
    </source>
</reference>
<evidence type="ECO:0000313" key="2">
    <source>
        <dbReference type="EMBL" id="HIH69084.1"/>
    </source>
</evidence>
<organism evidence="2 3">
    <name type="scientific">Methermicoccus shengliensis</name>
    <dbReference type="NCBI Taxonomy" id="660064"/>
    <lineage>
        <taxon>Archaea</taxon>
        <taxon>Methanobacteriati</taxon>
        <taxon>Methanobacteriota</taxon>
        <taxon>Stenosarchaea group</taxon>
        <taxon>Methanomicrobia</taxon>
        <taxon>Methanosarcinales</taxon>
        <taxon>Methermicoccaceae</taxon>
        <taxon>Methermicoccus</taxon>
    </lineage>
</organism>
<dbReference type="Proteomes" id="UP000600363">
    <property type="component" value="Unassembled WGS sequence"/>
</dbReference>
<comment type="similarity">
    <text evidence="1">Belongs to the P(II) protein family.</text>
</comment>
<dbReference type="EMBL" id="DUIH01000002">
    <property type="protein sequence ID" value="HIH69084.1"/>
    <property type="molecule type" value="Genomic_DNA"/>
</dbReference>
<name>A0A832RV54_9EURY</name>
<sequence>MKKIEAYIRPEKLDEVKSALDEVGCAGMTVIDVRGRGEQRGIVLEYRGKAIEVDLLPKVKIELFVDDESVDALVDTIRRSAHTGKAGDGRIFVSPVERSVKVRDEKEE</sequence>
<gene>
    <name evidence="2" type="ORF">HA299_00440</name>
</gene>
<dbReference type="InterPro" id="IPR002187">
    <property type="entry name" value="N-reg_PII"/>
</dbReference>
<dbReference type="SMART" id="SM00938">
    <property type="entry name" value="P-II"/>
    <property type="match status" value="1"/>
</dbReference>
<dbReference type="Gene3D" id="3.30.70.120">
    <property type="match status" value="1"/>
</dbReference>
<dbReference type="PRINTS" id="PR00340">
    <property type="entry name" value="PIIGLNB"/>
</dbReference>
<dbReference type="AlphaFoldDB" id="A0A832RV54"/>
<dbReference type="PROSITE" id="PS00638">
    <property type="entry name" value="PII_GLNB_CTER"/>
    <property type="match status" value="1"/>
</dbReference>
<protein>
    <submittedName>
        <fullName evidence="2">P-II family nitrogen regulator</fullName>
    </submittedName>
</protein>
<accession>A0A832RV54</accession>
<dbReference type="GO" id="GO:0006808">
    <property type="term" value="P:regulation of nitrogen utilization"/>
    <property type="evidence" value="ECO:0007669"/>
    <property type="project" value="InterPro"/>
</dbReference>
<dbReference type="GO" id="GO:0005524">
    <property type="term" value="F:ATP binding"/>
    <property type="evidence" value="ECO:0007669"/>
    <property type="project" value="TreeGrafter"/>
</dbReference>
<dbReference type="GO" id="GO:0005829">
    <property type="term" value="C:cytosol"/>
    <property type="evidence" value="ECO:0007669"/>
    <property type="project" value="TreeGrafter"/>
</dbReference>
<dbReference type="SUPFAM" id="SSF54913">
    <property type="entry name" value="GlnB-like"/>
    <property type="match status" value="1"/>
</dbReference>
<dbReference type="PANTHER" id="PTHR30115:SF11">
    <property type="entry name" value="NITROGEN REGULATORY PROTEIN P-II HOMOLOG"/>
    <property type="match status" value="1"/>
</dbReference>
<dbReference type="InterPro" id="IPR011322">
    <property type="entry name" value="N-reg_PII-like_a/b"/>
</dbReference>
<evidence type="ECO:0000256" key="1">
    <source>
        <dbReference type="RuleBase" id="RU003936"/>
    </source>
</evidence>
<comment type="caution">
    <text evidence="2">The sequence shown here is derived from an EMBL/GenBank/DDBJ whole genome shotgun (WGS) entry which is preliminary data.</text>
</comment>
<evidence type="ECO:0000313" key="3">
    <source>
        <dbReference type="Proteomes" id="UP000600363"/>
    </source>
</evidence>
<dbReference type="InterPro" id="IPR015867">
    <property type="entry name" value="N-reg_PII/ATP_PRibTrfase_C"/>
</dbReference>
<dbReference type="PROSITE" id="PS51343">
    <property type="entry name" value="PII_GLNB_DOM"/>
    <property type="match status" value="1"/>
</dbReference>